<protein>
    <submittedName>
        <fullName evidence="1">Uncharacterized protein</fullName>
    </submittedName>
</protein>
<dbReference type="EMBL" id="JABBJJ010000289">
    <property type="protein sequence ID" value="NMO21026.1"/>
    <property type="molecule type" value="Genomic_DNA"/>
</dbReference>
<proteinExistence type="predicted"/>
<keyword evidence="2" id="KW-1185">Reference proteome</keyword>
<name>A0A848LTC5_9BACT</name>
<evidence type="ECO:0000313" key="1">
    <source>
        <dbReference type="EMBL" id="NMO21026.1"/>
    </source>
</evidence>
<evidence type="ECO:0000313" key="2">
    <source>
        <dbReference type="Proteomes" id="UP000518300"/>
    </source>
</evidence>
<dbReference type="Proteomes" id="UP000518300">
    <property type="component" value="Unassembled WGS sequence"/>
</dbReference>
<organism evidence="1 2">
    <name type="scientific">Pyxidicoccus fallax</name>
    <dbReference type="NCBI Taxonomy" id="394095"/>
    <lineage>
        <taxon>Bacteria</taxon>
        <taxon>Pseudomonadati</taxon>
        <taxon>Myxococcota</taxon>
        <taxon>Myxococcia</taxon>
        <taxon>Myxococcales</taxon>
        <taxon>Cystobacterineae</taxon>
        <taxon>Myxococcaceae</taxon>
        <taxon>Pyxidicoccus</taxon>
    </lineage>
</organism>
<sequence>MRGRGGGLRLASLIGEDPLTPGFPTMRALRPVAVLLCLLLASCATPEVRPPGALRKVVAVVGSRVEALPTFTYREDLLGEGNPRTVLVSQTEAVLRERGFAVAGTRISAAPVPSTEEVVALIRDNQADAAVVVVLAWVDASAVQALGRAEVVLDTAVVGPEGNLAWRNETRTVSHVGIYQAQTDWRSYLRKAVIDAVRAVP</sequence>
<dbReference type="AlphaFoldDB" id="A0A848LTC5"/>
<comment type="caution">
    <text evidence="1">The sequence shown here is derived from an EMBL/GenBank/DDBJ whole genome shotgun (WGS) entry which is preliminary data.</text>
</comment>
<gene>
    <name evidence="1" type="ORF">HG543_40190</name>
</gene>
<accession>A0A848LTC5</accession>
<reference evidence="1 2" key="1">
    <citation type="submission" date="2020-04" db="EMBL/GenBank/DDBJ databases">
        <title>Draft genome of Pyxidicoccus fallax type strain.</title>
        <authorList>
            <person name="Whitworth D.E."/>
        </authorList>
    </citation>
    <scope>NUCLEOTIDE SEQUENCE [LARGE SCALE GENOMIC DNA]</scope>
    <source>
        <strain evidence="1 2">DSM 14698</strain>
    </source>
</reference>